<organism evidence="4 5">
    <name type="scientific">Pseudomonas luteola</name>
    <dbReference type="NCBI Taxonomy" id="47886"/>
    <lineage>
        <taxon>Bacteria</taxon>
        <taxon>Pseudomonadati</taxon>
        <taxon>Pseudomonadota</taxon>
        <taxon>Gammaproteobacteria</taxon>
        <taxon>Pseudomonadales</taxon>
        <taxon>Pseudomonadaceae</taxon>
        <taxon>Pseudomonas</taxon>
    </lineage>
</organism>
<accession>A0A2X2ENG6</accession>
<dbReference type="EMBL" id="JADMCD010000001">
    <property type="protein sequence ID" value="MBF8639193.1"/>
    <property type="molecule type" value="Genomic_DNA"/>
</dbReference>
<reference evidence="3 6" key="2">
    <citation type="submission" date="2020-10" db="EMBL/GenBank/DDBJ databases">
        <title>Genome sequences of Pseudomonas isolates.</title>
        <authorList>
            <person name="Wessels L."/>
            <person name="Reich F."/>
            <person name="Hammerl J."/>
        </authorList>
    </citation>
    <scope>NUCLEOTIDE SEQUENCE [LARGE SCALE GENOMIC DNA]</scope>
    <source>
        <strain evidence="3 6">20-MO00624-0</strain>
    </source>
</reference>
<dbReference type="Proteomes" id="UP000626180">
    <property type="component" value="Unassembled WGS sequence"/>
</dbReference>
<dbReference type="InterPro" id="IPR054491">
    <property type="entry name" value="MGH1-like_GH"/>
</dbReference>
<dbReference type="Pfam" id="PF14742">
    <property type="entry name" value="GDE_N_bis"/>
    <property type="match status" value="1"/>
</dbReference>
<name>A0A2X2ENG6_PSELU</name>
<dbReference type="Proteomes" id="UP000250443">
    <property type="component" value="Unassembled WGS sequence"/>
</dbReference>
<dbReference type="InterPro" id="IPR008928">
    <property type="entry name" value="6-hairpin_glycosidase_sf"/>
</dbReference>
<dbReference type="InterPro" id="IPR012341">
    <property type="entry name" value="6hp_glycosidase-like_sf"/>
</dbReference>
<dbReference type="Pfam" id="PF22422">
    <property type="entry name" value="MGH1-like_GH"/>
    <property type="match status" value="1"/>
</dbReference>
<keyword evidence="6" id="KW-1185">Reference proteome</keyword>
<dbReference type="AlphaFoldDB" id="A0A2X2ENG6"/>
<feature type="domain" description="Mannosylglycerate hydrolase MGH1-like glycoside hydrolase" evidence="2">
    <location>
        <begin position="299"/>
        <end position="606"/>
    </location>
</feature>
<protein>
    <submittedName>
        <fullName evidence="4">Alpha-glucosidase</fullName>
    </submittedName>
    <submittedName>
        <fullName evidence="3">Amylo-alpha-1,6-glucosidase</fullName>
    </submittedName>
</protein>
<reference evidence="4 5" key="1">
    <citation type="submission" date="2018-06" db="EMBL/GenBank/DDBJ databases">
        <authorList>
            <consortium name="Pathogen Informatics"/>
            <person name="Doyle S."/>
        </authorList>
    </citation>
    <scope>NUCLEOTIDE SEQUENCE [LARGE SCALE GENOMIC DNA]</scope>
    <source>
        <strain evidence="4 5">NCTC11842</strain>
    </source>
</reference>
<sequence>MGEILMSDQSAQQGSEVEQARHPERLFVLMEGDTFVVADAYGDMGGRDDGLFHNDTRIVSCYRLTVAGRRPSLLSASVSQDNVYFTSHQTNQPLPRLGESTTPEGVIHIERKRFVWKGYVHERILLANYSDLSTEVPLELEFGADFRDMFEVRGQQRSHRGEQEHTQMAERSVTLRYLGLDEQPRRAAISFSEQPVELSEQGAQFRVALEGRGSWELYIDIGPEPAQPSRARYRQAAAQARRSMRRRQRRGAQVKASGRLFQAWLEKSRADLALLTAELPSGPYPYAGVPWYSTPFGRDAIITAHQVLWLNPELARGVLSYLAQHQAHETSSFRDAEPGKIMHETRKGEMSALNELPFGRYYGGVDTTPLFVMLAGAYARRTGDRAFIQEIWPALQEAIRWVEGNAERNAQGFISYARAEESGLANQGWKDSHDSIFHADGRTPDGPISLIEVQGYAYKAYLSMAELSEWLGEQDKAAHWRTRAEHLRAAVEKHFWLEGRQFYALALDGHGEACAVRASNTGHLLFTGLPQLARGQAVSQQLLSRAFNSGWGVRTLVPDAVRFNPMSYHNGSVWPHDVALCAAGMARYGEREGVVRLLGNMFEAAAHFGMRLPELFCGFERAPGEAPIAYPVACLPQAWAAGSVFMLLQACLGVEIDGHTASVTITQPRLPFGIDRIQLKRLRLGQQEIDLTFQRLGERVVAFVDAQYGPQPVRVDIRL</sequence>
<dbReference type="GO" id="GO:0005975">
    <property type="term" value="P:carbohydrate metabolic process"/>
    <property type="evidence" value="ECO:0007669"/>
    <property type="project" value="InterPro"/>
</dbReference>
<dbReference type="InterPro" id="IPR032856">
    <property type="entry name" value="GDE_N_bis"/>
</dbReference>
<proteinExistence type="predicted"/>
<evidence type="ECO:0000259" key="2">
    <source>
        <dbReference type="Pfam" id="PF22422"/>
    </source>
</evidence>
<gene>
    <name evidence="3" type="ORF">IRZ65_00670</name>
    <name evidence="4" type="ORF">NCTC11842_03423</name>
</gene>
<dbReference type="Gene3D" id="1.50.10.10">
    <property type="match status" value="1"/>
</dbReference>
<evidence type="ECO:0000313" key="4">
    <source>
        <dbReference type="EMBL" id="SPZ09839.1"/>
    </source>
</evidence>
<evidence type="ECO:0000259" key="1">
    <source>
        <dbReference type="Pfam" id="PF14742"/>
    </source>
</evidence>
<evidence type="ECO:0000313" key="6">
    <source>
        <dbReference type="Proteomes" id="UP000626180"/>
    </source>
</evidence>
<dbReference type="EMBL" id="UAUF01000013">
    <property type="protein sequence ID" value="SPZ09839.1"/>
    <property type="molecule type" value="Genomic_DNA"/>
</dbReference>
<evidence type="ECO:0000313" key="5">
    <source>
        <dbReference type="Proteomes" id="UP000250443"/>
    </source>
</evidence>
<dbReference type="SUPFAM" id="SSF48208">
    <property type="entry name" value="Six-hairpin glycosidases"/>
    <property type="match status" value="1"/>
</dbReference>
<feature type="domain" description="Putative glycogen debranching enzyme N-terminal" evidence="1">
    <location>
        <begin position="29"/>
        <end position="219"/>
    </location>
</feature>
<evidence type="ECO:0000313" key="3">
    <source>
        <dbReference type="EMBL" id="MBF8639193.1"/>
    </source>
</evidence>